<evidence type="ECO:0000256" key="1">
    <source>
        <dbReference type="SAM" id="SignalP"/>
    </source>
</evidence>
<name>A0ABW7HIR5_9BURK</name>
<proteinExistence type="predicted"/>
<organism evidence="2 3">
    <name type="scientific">Pelomonas candidula</name>
    <dbReference type="NCBI Taxonomy" id="3299025"/>
    <lineage>
        <taxon>Bacteria</taxon>
        <taxon>Pseudomonadati</taxon>
        <taxon>Pseudomonadota</taxon>
        <taxon>Betaproteobacteria</taxon>
        <taxon>Burkholderiales</taxon>
        <taxon>Sphaerotilaceae</taxon>
        <taxon>Roseateles</taxon>
    </lineage>
</organism>
<comment type="caution">
    <text evidence="2">The sequence shown here is derived from an EMBL/GenBank/DDBJ whole genome shotgun (WGS) entry which is preliminary data.</text>
</comment>
<keyword evidence="1" id="KW-0732">Signal</keyword>
<dbReference type="EMBL" id="JBIGIC010000014">
    <property type="protein sequence ID" value="MFG6489732.1"/>
    <property type="molecule type" value="Genomic_DNA"/>
</dbReference>
<feature type="signal peptide" evidence="1">
    <location>
        <begin position="1"/>
        <end position="23"/>
    </location>
</feature>
<gene>
    <name evidence="2" type="ORF">ACG04R_23850</name>
</gene>
<dbReference type="RefSeq" id="WP_394416124.1">
    <property type="nucleotide sequence ID" value="NZ_JBIGIC010000014.1"/>
</dbReference>
<protein>
    <submittedName>
        <fullName evidence="2">Uncharacterized protein</fullName>
    </submittedName>
</protein>
<reference evidence="2 3" key="1">
    <citation type="submission" date="2024-08" db="EMBL/GenBank/DDBJ databases">
        <authorList>
            <person name="Lu H."/>
        </authorList>
    </citation>
    <scope>NUCLEOTIDE SEQUENCE [LARGE SCALE GENOMIC DNA]</scope>
    <source>
        <strain evidence="2 3">BYS78W</strain>
    </source>
</reference>
<dbReference type="Proteomes" id="UP001606134">
    <property type="component" value="Unassembled WGS sequence"/>
</dbReference>
<keyword evidence="3" id="KW-1185">Reference proteome</keyword>
<feature type="chain" id="PRO_5046088226" evidence="1">
    <location>
        <begin position="24"/>
        <end position="281"/>
    </location>
</feature>
<accession>A0ABW7HIR5</accession>
<sequence length="281" mass="30370">MTKTWRAIATACAGALLAPMAQAAFIGTGPFNAAPHIIGVVKPGEADEVARTFTATLKLPLALSLSPLSDARELARIGLWMQPRRPELKLSRSCVASCARSLLMSGGPLRIEPGTVIAFGGMGNTFATVKDQVDAGELFSDDERSQASRERFLATFKVRIEQSLALRELQSQLAPLPDRVRSFLEAAVGGWRITNLSFNEDSFRFGLEGGPQRCLWWLPDAEGLRQLGVDAPGYRPASRADTARMLQVPEQFIYAGPLLDTLPEQPLCSPPPGGTDLPMLP</sequence>
<evidence type="ECO:0000313" key="3">
    <source>
        <dbReference type="Proteomes" id="UP001606134"/>
    </source>
</evidence>
<evidence type="ECO:0000313" key="2">
    <source>
        <dbReference type="EMBL" id="MFG6489732.1"/>
    </source>
</evidence>